<reference evidence="2 3" key="1">
    <citation type="submission" date="2019-04" db="EMBL/GenBank/DDBJ databases">
        <title>Phreatobacter aquaticus sp. nov.</title>
        <authorList>
            <person name="Choi A."/>
        </authorList>
    </citation>
    <scope>NUCLEOTIDE SEQUENCE [LARGE SCALE GENOMIC DNA]</scope>
    <source>
        <strain evidence="2 3">KCTC 52518</strain>
    </source>
</reference>
<dbReference type="KEGG" id="pstg:E8M01_01525"/>
<accession>A0A4D7ATU5</accession>
<keyword evidence="1" id="KW-0472">Membrane</keyword>
<evidence type="ECO:0000313" key="3">
    <source>
        <dbReference type="Proteomes" id="UP000298781"/>
    </source>
</evidence>
<dbReference type="EMBL" id="CP039690">
    <property type="protein sequence ID" value="QCI63035.1"/>
    <property type="molecule type" value="Genomic_DNA"/>
</dbReference>
<name>A0A4D7ATU5_9HYPH</name>
<keyword evidence="1" id="KW-0812">Transmembrane</keyword>
<evidence type="ECO:0000256" key="1">
    <source>
        <dbReference type="SAM" id="Phobius"/>
    </source>
</evidence>
<organism evidence="2 3">
    <name type="scientific">Phreatobacter stygius</name>
    <dbReference type="NCBI Taxonomy" id="1940610"/>
    <lineage>
        <taxon>Bacteria</taxon>
        <taxon>Pseudomonadati</taxon>
        <taxon>Pseudomonadota</taxon>
        <taxon>Alphaproteobacteria</taxon>
        <taxon>Hyphomicrobiales</taxon>
        <taxon>Phreatobacteraceae</taxon>
        <taxon>Phreatobacter</taxon>
    </lineage>
</organism>
<keyword evidence="3" id="KW-1185">Reference proteome</keyword>
<dbReference type="AlphaFoldDB" id="A0A4D7ATU5"/>
<dbReference type="Proteomes" id="UP000298781">
    <property type="component" value="Chromosome"/>
</dbReference>
<dbReference type="RefSeq" id="WP_136958498.1">
    <property type="nucleotide sequence ID" value="NZ_CP039690.1"/>
</dbReference>
<feature type="transmembrane region" description="Helical" evidence="1">
    <location>
        <begin position="55"/>
        <end position="75"/>
    </location>
</feature>
<proteinExistence type="predicted"/>
<sequence>MTLIWLGALLFVGGVLYLAYEVLWQGPLSALRRSRAAGAGDTLEPRRGGSYGTTWPGFALLAAGAALLLGAAVGAS</sequence>
<protein>
    <submittedName>
        <fullName evidence="2">Uncharacterized protein</fullName>
    </submittedName>
</protein>
<gene>
    <name evidence="2" type="ORF">E8M01_01525</name>
</gene>
<evidence type="ECO:0000313" key="2">
    <source>
        <dbReference type="EMBL" id="QCI63035.1"/>
    </source>
</evidence>
<keyword evidence="1" id="KW-1133">Transmembrane helix</keyword>